<dbReference type="RefSeq" id="XP_020304449.1">
    <property type="nucleotide sequence ID" value="XM_020451748.1"/>
</dbReference>
<name>A0A1S0UDP3_LOALO</name>
<feature type="transmembrane region" description="Helical" evidence="1">
    <location>
        <begin position="103"/>
        <end position="123"/>
    </location>
</feature>
<keyword evidence="1" id="KW-0472">Membrane</keyword>
<dbReference type="KEGG" id="loa:LOAG_19093"/>
<evidence type="ECO:0008006" key="3">
    <source>
        <dbReference type="Google" id="ProtNLM"/>
    </source>
</evidence>
<feature type="non-terminal residue" evidence="2">
    <location>
        <position position="1"/>
    </location>
</feature>
<dbReference type="GeneID" id="31252190"/>
<keyword evidence="1" id="KW-1133">Transmembrane helix</keyword>
<gene>
    <name evidence="2" type="ORF">LOAG_19093</name>
</gene>
<proteinExistence type="predicted"/>
<sequence length="180" mass="20897">ERTQRNHISPRSVEAREPSEQEIVLVNEPEIPRGMWKLAKIKEIKRGNATWKTINRPVNMLYPLEVDDNETIQQPTPEIPIQNSEPEEPIATRTRRATRKRDGTRPIFMSITNCLFLISLIFITTKIEKDTTCNFSKPYLMNGDIIIDEGVDKWQTKNAMNSDSKDQLIMKEINDEENKS</sequence>
<organism evidence="2">
    <name type="scientific">Loa loa</name>
    <name type="common">Eye worm</name>
    <name type="synonym">Filaria loa</name>
    <dbReference type="NCBI Taxonomy" id="7209"/>
    <lineage>
        <taxon>Eukaryota</taxon>
        <taxon>Metazoa</taxon>
        <taxon>Ecdysozoa</taxon>
        <taxon>Nematoda</taxon>
        <taxon>Chromadorea</taxon>
        <taxon>Rhabditida</taxon>
        <taxon>Spirurina</taxon>
        <taxon>Spiruromorpha</taxon>
        <taxon>Filarioidea</taxon>
        <taxon>Onchocercidae</taxon>
        <taxon>Loa</taxon>
    </lineage>
</organism>
<reference evidence="2" key="1">
    <citation type="submission" date="2012-04" db="EMBL/GenBank/DDBJ databases">
        <title>The Genome Sequence of Loa loa.</title>
        <authorList>
            <consortium name="The Broad Institute Genome Sequencing Platform"/>
            <consortium name="Broad Institute Genome Sequencing Center for Infectious Disease"/>
            <person name="Nutman T.B."/>
            <person name="Fink D.L."/>
            <person name="Russ C."/>
            <person name="Young S."/>
            <person name="Zeng Q."/>
            <person name="Gargeya S."/>
            <person name="Alvarado L."/>
            <person name="Berlin A."/>
            <person name="Chapman S.B."/>
            <person name="Chen Z."/>
            <person name="Freedman E."/>
            <person name="Gellesch M."/>
            <person name="Goldberg J."/>
            <person name="Griggs A."/>
            <person name="Gujja S."/>
            <person name="Heilman E.R."/>
            <person name="Heiman D."/>
            <person name="Howarth C."/>
            <person name="Mehta T."/>
            <person name="Neiman D."/>
            <person name="Pearson M."/>
            <person name="Roberts A."/>
            <person name="Saif S."/>
            <person name="Shea T."/>
            <person name="Shenoy N."/>
            <person name="Sisk P."/>
            <person name="Stolte C."/>
            <person name="Sykes S."/>
            <person name="White J."/>
            <person name="Yandava C."/>
            <person name="Haas B."/>
            <person name="Henn M.R."/>
            <person name="Nusbaum C."/>
            <person name="Birren B."/>
        </authorList>
    </citation>
    <scope>NUCLEOTIDE SEQUENCE [LARGE SCALE GENOMIC DNA]</scope>
</reference>
<evidence type="ECO:0000256" key="1">
    <source>
        <dbReference type="SAM" id="Phobius"/>
    </source>
</evidence>
<dbReference type="AlphaFoldDB" id="A0A1S0UDP3"/>
<dbReference type="CTD" id="31252190"/>
<accession>A0A1S0UDP3</accession>
<protein>
    <recommendedName>
        <fullName evidence="3">DUF5641 domain-containing protein</fullName>
    </recommendedName>
</protein>
<dbReference type="InParanoid" id="A0A1S0UDP3"/>
<feature type="non-terminal residue" evidence="2">
    <location>
        <position position="180"/>
    </location>
</feature>
<keyword evidence="1" id="KW-0812">Transmembrane</keyword>
<dbReference type="OrthoDB" id="5868911at2759"/>
<dbReference type="EMBL" id="JH713502">
    <property type="protein sequence ID" value="EJD73488.1"/>
    <property type="molecule type" value="Genomic_DNA"/>
</dbReference>
<evidence type="ECO:0000313" key="2">
    <source>
        <dbReference type="EMBL" id="EJD73488.1"/>
    </source>
</evidence>